<feature type="transmembrane region" description="Helical" evidence="2">
    <location>
        <begin position="109"/>
        <end position="130"/>
    </location>
</feature>
<keyword evidence="2" id="KW-0472">Membrane</keyword>
<evidence type="ECO:0000256" key="2">
    <source>
        <dbReference type="SAM" id="Phobius"/>
    </source>
</evidence>
<dbReference type="RefSeq" id="WP_210659148.1">
    <property type="nucleotide sequence ID" value="NZ_JAGKQQ010000001.1"/>
</dbReference>
<evidence type="ECO:0000313" key="3">
    <source>
        <dbReference type="EMBL" id="MBP3958814.1"/>
    </source>
</evidence>
<evidence type="ECO:0008006" key="5">
    <source>
        <dbReference type="Google" id="ProtNLM"/>
    </source>
</evidence>
<name>A0ABS5BYM9_9BACT</name>
<organism evidence="3 4">
    <name type="scientific">Gemmata palustris</name>
    <dbReference type="NCBI Taxonomy" id="2822762"/>
    <lineage>
        <taxon>Bacteria</taxon>
        <taxon>Pseudomonadati</taxon>
        <taxon>Planctomycetota</taxon>
        <taxon>Planctomycetia</taxon>
        <taxon>Gemmatales</taxon>
        <taxon>Gemmataceae</taxon>
        <taxon>Gemmata</taxon>
    </lineage>
</organism>
<comment type="caution">
    <text evidence="3">The sequence shown here is derived from an EMBL/GenBank/DDBJ whole genome shotgun (WGS) entry which is preliminary data.</text>
</comment>
<feature type="transmembrane region" description="Helical" evidence="2">
    <location>
        <begin position="43"/>
        <end position="66"/>
    </location>
</feature>
<dbReference type="Proteomes" id="UP000676565">
    <property type="component" value="Unassembled WGS sequence"/>
</dbReference>
<evidence type="ECO:0000313" key="4">
    <source>
        <dbReference type="Proteomes" id="UP000676565"/>
    </source>
</evidence>
<feature type="transmembrane region" description="Helical" evidence="2">
    <location>
        <begin position="142"/>
        <end position="171"/>
    </location>
</feature>
<reference evidence="3 4" key="1">
    <citation type="submission" date="2021-04" db="EMBL/GenBank/DDBJ databases">
        <authorList>
            <person name="Ivanova A."/>
        </authorList>
    </citation>
    <scope>NUCLEOTIDE SEQUENCE [LARGE SCALE GENOMIC DNA]</scope>
    <source>
        <strain evidence="3 4">G18</strain>
    </source>
</reference>
<evidence type="ECO:0000256" key="1">
    <source>
        <dbReference type="SAM" id="MobiDB-lite"/>
    </source>
</evidence>
<keyword evidence="2" id="KW-0812">Transmembrane</keyword>
<keyword evidence="4" id="KW-1185">Reference proteome</keyword>
<gene>
    <name evidence="3" type="ORF">J8F10_26510</name>
</gene>
<accession>A0ABS5BYM9</accession>
<protein>
    <recommendedName>
        <fullName evidence="5">DUF4064 domain-containing protein</fullName>
    </recommendedName>
</protein>
<dbReference type="EMBL" id="JAGKQQ010000001">
    <property type="protein sequence ID" value="MBP3958814.1"/>
    <property type="molecule type" value="Genomic_DNA"/>
</dbReference>
<keyword evidence="2" id="KW-1133">Transmembrane helix</keyword>
<feature type="region of interest" description="Disordered" evidence="1">
    <location>
        <begin position="1"/>
        <end position="32"/>
    </location>
</feature>
<sequence length="193" mass="21481">MSRDPRDDYYRDDPDRDDRESDFGEDDRGDRDERAIRRAKSKVMAPAIGLIVVAVFGFLSVALGIVQFATLDAQFDEEVKKVEQNPGIPDAQKKDQIQLLNQFRDWAKIGWIPFYAMIGVFSVITLIGGVKLMSLSGKFWPIAGSVLALLPCTSGCCFLGLVFGIWALVIIGQPDVKAGFAARRRAAYSPDRY</sequence>
<proteinExistence type="predicted"/>